<gene>
    <name evidence="1" type="ORF">BB560_003781</name>
</gene>
<accession>A0A2T9ZB03</accession>
<protein>
    <submittedName>
        <fullName evidence="1">Uncharacterized protein</fullName>
    </submittedName>
</protein>
<proteinExistence type="predicted"/>
<comment type="caution">
    <text evidence="1">The sequence shown here is derived from an EMBL/GenBank/DDBJ whole genome shotgun (WGS) entry which is preliminary data.</text>
</comment>
<name>A0A2T9ZB03_9FUNG</name>
<dbReference type="AlphaFoldDB" id="A0A2T9ZB03"/>
<organism evidence="1 2">
    <name type="scientific">Smittium megazygosporum</name>
    <dbReference type="NCBI Taxonomy" id="133381"/>
    <lineage>
        <taxon>Eukaryota</taxon>
        <taxon>Fungi</taxon>
        <taxon>Fungi incertae sedis</taxon>
        <taxon>Zoopagomycota</taxon>
        <taxon>Kickxellomycotina</taxon>
        <taxon>Harpellomycetes</taxon>
        <taxon>Harpellales</taxon>
        <taxon>Legeriomycetaceae</taxon>
        <taxon>Smittium</taxon>
    </lineage>
</organism>
<dbReference type="Proteomes" id="UP000245609">
    <property type="component" value="Unassembled WGS sequence"/>
</dbReference>
<keyword evidence="2" id="KW-1185">Reference proteome</keyword>
<sequence length="438" mass="51194">MKNILNNPSLFQNKLQGEPFSFGHEIHPNTQLNIKFRPLETTVQENYTNEYVFELLPARELTPEKQRTFMACGQGKFECNTILQIRQTLNFRRNVNSLPIFSTSFQALQDISFSITQLRIPNAYKSLEIDEKQCINDFSANEELIDTNYLAEHVSTAQQINKIIIFARNNSLHGYENRKATQVHRRNYRDNGHKHKHKHDKCKRNNKLNFLKVIRTIVPVLLGIEKESRDSSRPEEPKGYNECNNYIQTVLRKLGKLGFLIKKVQVEFDFITNYETYGYQNKHQQNYLTNSEGKDKKPQKSSRKDSCFISGLFDTKKISRPQVQRYIELEILGKEHRDIYSSNGESSVVKRQHPTTECDVFNPADGIYENIYRCVGLWMKDSDRKHYSLREMGIQGEIPSDQCKRDFGYTKSNKAVNGIWKSSKNLLQQQYKNLIVVI</sequence>
<evidence type="ECO:0000313" key="2">
    <source>
        <dbReference type="Proteomes" id="UP000245609"/>
    </source>
</evidence>
<dbReference type="EMBL" id="MBFS01000803">
    <property type="protein sequence ID" value="PVV01789.1"/>
    <property type="molecule type" value="Genomic_DNA"/>
</dbReference>
<reference evidence="1 2" key="1">
    <citation type="journal article" date="2018" name="MBio">
        <title>Comparative Genomics Reveals the Core Gene Toolbox for the Fungus-Insect Symbiosis.</title>
        <authorList>
            <person name="Wang Y."/>
            <person name="Stata M."/>
            <person name="Wang W."/>
            <person name="Stajich J.E."/>
            <person name="White M.M."/>
            <person name="Moncalvo J.M."/>
        </authorList>
    </citation>
    <scope>NUCLEOTIDE SEQUENCE [LARGE SCALE GENOMIC DNA]</scope>
    <source>
        <strain evidence="1 2">SC-DP-2</strain>
    </source>
</reference>
<evidence type="ECO:0000313" key="1">
    <source>
        <dbReference type="EMBL" id="PVV01789.1"/>
    </source>
</evidence>